<accession>A0A9P7IY56</accession>
<evidence type="ECO:0000256" key="1">
    <source>
        <dbReference type="SAM" id="MobiDB-lite"/>
    </source>
</evidence>
<feature type="compositionally biased region" description="Acidic residues" evidence="1">
    <location>
        <begin position="15"/>
        <end position="25"/>
    </location>
</feature>
<dbReference type="EMBL" id="JABBWE010000016">
    <property type="protein sequence ID" value="KAG1797478.1"/>
    <property type="molecule type" value="Genomic_DNA"/>
</dbReference>
<name>A0A9P7IY56_9AGAM</name>
<dbReference type="OrthoDB" id="2645353at2759"/>
<keyword evidence="3" id="KW-1185">Reference proteome</keyword>
<dbReference type="AlphaFoldDB" id="A0A9P7IY56"/>
<proteinExistence type="predicted"/>
<organism evidence="2 3">
    <name type="scientific">Suillus plorans</name>
    <dbReference type="NCBI Taxonomy" id="116603"/>
    <lineage>
        <taxon>Eukaryota</taxon>
        <taxon>Fungi</taxon>
        <taxon>Dikarya</taxon>
        <taxon>Basidiomycota</taxon>
        <taxon>Agaricomycotina</taxon>
        <taxon>Agaricomycetes</taxon>
        <taxon>Agaricomycetidae</taxon>
        <taxon>Boletales</taxon>
        <taxon>Suillineae</taxon>
        <taxon>Suillaceae</taxon>
        <taxon>Suillus</taxon>
    </lineage>
</organism>
<evidence type="ECO:0000313" key="2">
    <source>
        <dbReference type="EMBL" id="KAG1797478.1"/>
    </source>
</evidence>
<protein>
    <submittedName>
        <fullName evidence="2">Uncharacterized protein</fullName>
    </submittedName>
</protein>
<comment type="caution">
    <text evidence="2">The sequence shown here is derived from an EMBL/GenBank/DDBJ whole genome shotgun (WGS) entry which is preliminary data.</text>
</comment>
<dbReference type="RefSeq" id="XP_041162588.1">
    <property type="nucleotide sequence ID" value="XM_041306219.1"/>
</dbReference>
<reference evidence="2" key="1">
    <citation type="journal article" date="2020" name="New Phytol.">
        <title>Comparative genomics reveals dynamic genome evolution in host specialist ectomycorrhizal fungi.</title>
        <authorList>
            <person name="Lofgren L.A."/>
            <person name="Nguyen N.H."/>
            <person name="Vilgalys R."/>
            <person name="Ruytinx J."/>
            <person name="Liao H.L."/>
            <person name="Branco S."/>
            <person name="Kuo A."/>
            <person name="LaButti K."/>
            <person name="Lipzen A."/>
            <person name="Andreopoulos W."/>
            <person name="Pangilinan J."/>
            <person name="Riley R."/>
            <person name="Hundley H."/>
            <person name="Na H."/>
            <person name="Barry K."/>
            <person name="Grigoriev I.V."/>
            <person name="Stajich J.E."/>
            <person name="Kennedy P.G."/>
        </authorList>
    </citation>
    <scope>NUCLEOTIDE SEQUENCE</scope>
    <source>
        <strain evidence="2">S12</strain>
    </source>
</reference>
<feature type="region of interest" description="Disordered" evidence="1">
    <location>
        <begin position="1"/>
        <end position="34"/>
    </location>
</feature>
<dbReference type="GeneID" id="64599983"/>
<evidence type="ECO:0000313" key="3">
    <source>
        <dbReference type="Proteomes" id="UP000719766"/>
    </source>
</evidence>
<gene>
    <name evidence="2" type="ORF">HD556DRAFT_1441037</name>
</gene>
<dbReference type="Proteomes" id="UP000719766">
    <property type="component" value="Unassembled WGS sequence"/>
</dbReference>
<sequence length="237" mass="26963">MDALQWHAHTFDSSSLDDSDWDSDTTNDSYQSDLDFRSHLHRSPSIDSTDSSGPAQYWLDAFLELAVAPEDLPDAYELAMTPEDFISSDPESESSKTEYDDEELLILNSPDALYQLFLKDKLQVQISASKQWELLCPDCAEWCQTGIHSGINLWISGQTPPMEVTMTSAPIPPYAPSWKDLPTQRRLIETPRTAWMPLDDLDQPGLHLDGPRWSSTRIMEKLCFMVRREAACRSMRS</sequence>